<evidence type="ECO:0000313" key="2">
    <source>
        <dbReference type="Proteomes" id="UP000314294"/>
    </source>
</evidence>
<dbReference type="EMBL" id="SRLO01000030">
    <property type="protein sequence ID" value="TNN83931.1"/>
    <property type="molecule type" value="Genomic_DNA"/>
</dbReference>
<protein>
    <submittedName>
        <fullName evidence="1">Uncharacterized protein</fullName>
    </submittedName>
</protein>
<keyword evidence="2" id="KW-1185">Reference proteome</keyword>
<comment type="caution">
    <text evidence="1">The sequence shown here is derived from an EMBL/GenBank/DDBJ whole genome shotgun (WGS) entry which is preliminary data.</text>
</comment>
<proteinExistence type="predicted"/>
<reference evidence="1 2" key="1">
    <citation type="submission" date="2019-03" db="EMBL/GenBank/DDBJ databases">
        <title>First draft genome of Liparis tanakae, snailfish: a comprehensive survey of snailfish specific genes.</title>
        <authorList>
            <person name="Kim W."/>
            <person name="Song I."/>
            <person name="Jeong J.-H."/>
            <person name="Kim D."/>
            <person name="Kim S."/>
            <person name="Ryu S."/>
            <person name="Song J.Y."/>
            <person name="Lee S.K."/>
        </authorList>
    </citation>
    <scope>NUCLEOTIDE SEQUENCE [LARGE SCALE GENOMIC DNA]</scope>
    <source>
        <tissue evidence="1">Muscle</tissue>
    </source>
</reference>
<sequence>MKWITPVEQSHRTLMNFLPGSGLSSVIFMMTPLKTVLVEVDVSKPEVHLPLHVHQQLFNTGPLLLLGLLVLTAEFRIRSVPLRVGHPAAVTQIQLCDFALCKVQEVLDGIVIHLGERFVADIHLQCLWSHSKGQRRVLLLKQAVQMVQDVGPTLTQRCKVLDDPLTIVVHFVLTAAQPHLP</sequence>
<organism evidence="1 2">
    <name type="scientific">Liparis tanakae</name>
    <name type="common">Tanaka's snailfish</name>
    <dbReference type="NCBI Taxonomy" id="230148"/>
    <lineage>
        <taxon>Eukaryota</taxon>
        <taxon>Metazoa</taxon>
        <taxon>Chordata</taxon>
        <taxon>Craniata</taxon>
        <taxon>Vertebrata</taxon>
        <taxon>Euteleostomi</taxon>
        <taxon>Actinopterygii</taxon>
        <taxon>Neopterygii</taxon>
        <taxon>Teleostei</taxon>
        <taxon>Neoteleostei</taxon>
        <taxon>Acanthomorphata</taxon>
        <taxon>Eupercaria</taxon>
        <taxon>Perciformes</taxon>
        <taxon>Cottioidei</taxon>
        <taxon>Cottales</taxon>
        <taxon>Liparidae</taxon>
        <taxon>Liparis</taxon>
    </lineage>
</organism>
<accession>A0A4Z2J1V7</accession>
<dbReference type="Proteomes" id="UP000314294">
    <property type="component" value="Unassembled WGS sequence"/>
</dbReference>
<gene>
    <name evidence="1" type="ORF">EYF80_005802</name>
</gene>
<name>A0A4Z2J1V7_9TELE</name>
<dbReference type="AlphaFoldDB" id="A0A4Z2J1V7"/>
<evidence type="ECO:0000313" key="1">
    <source>
        <dbReference type="EMBL" id="TNN83931.1"/>
    </source>
</evidence>